<organism evidence="1 2">
    <name type="scientific">Tanacetum coccineum</name>
    <dbReference type="NCBI Taxonomy" id="301880"/>
    <lineage>
        <taxon>Eukaryota</taxon>
        <taxon>Viridiplantae</taxon>
        <taxon>Streptophyta</taxon>
        <taxon>Embryophyta</taxon>
        <taxon>Tracheophyta</taxon>
        <taxon>Spermatophyta</taxon>
        <taxon>Magnoliopsida</taxon>
        <taxon>eudicotyledons</taxon>
        <taxon>Gunneridae</taxon>
        <taxon>Pentapetalae</taxon>
        <taxon>asterids</taxon>
        <taxon>campanulids</taxon>
        <taxon>Asterales</taxon>
        <taxon>Asteraceae</taxon>
        <taxon>Asteroideae</taxon>
        <taxon>Anthemideae</taxon>
        <taxon>Anthemidinae</taxon>
        <taxon>Tanacetum</taxon>
    </lineage>
</organism>
<dbReference type="EMBL" id="BQNB010017009">
    <property type="protein sequence ID" value="GJT58328.1"/>
    <property type="molecule type" value="Genomic_DNA"/>
</dbReference>
<reference evidence="1" key="1">
    <citation type="journal article" date="2022" name="Int. J. Mol. Sci.">
        <title>Draft Genome of Tanacetum Coccineum: Genomic Comparison of Closely Related Tanacetum-Family Plants.</title>
        <authorList>
            <person name="Yamashiro T."/>
            <person name="Shiraishi A."/>
            <person name="Nakayama K."/>
            <person name="Satake H."/>
        </authorList>
    </citation>
    <scope>NUCLEOTIDE SEQUENCE</scope>
</reference>
<sequence>MRNLLSEEFLIGILNENRSMDMQATESPGMMYSLKKRIITVTHVKVMKWYDYGYVGEIEVRREDQALHKFKEGDLPRLNLHDIKDMLLLLKKLNIIKPETFKFDISNMTPYTAYNNPQGIIYQDKLRRNRLICLDKLYKFCDGTLTSVQKVLHDIASNLRMEYLPKRRWSERFRKRSRIMIKGRLVGIKSLLKVTTAKFNSIKDAKSLLQAVEKRFGGNAATKKTQRNLLNQPNSPQLNSEDLQKIHSDDLEGMDLRWQMAMLTIRAGRFLKNTRRKFYVNGTEIIGFDKGHFARECRAPGNQENRNREHTRSFVLVKTTTSNALVSCDGSGYDWSDQAEKVPTNFALMAYYSTSSNSEIDDKCKTGLGYNVAPPPYIGNFMPLKPNLSFFGLEEFTSEPIVIKPVVEKSKAKASEVKPKAVRKNNSALIIKYWVFESEEEDVPQAKIENKIVKPSFAKIEFVKLKGKTARKIAKQNNLGKTLIFLEAIKETGII</sequence>
<accession>A0ABQ5F5D9</accession>
<protein>
    <submittedName>
        <fullName evidence="1">Uncharacterized protein</fullName>
    </submittedName>
</protein>
<evidence type="ECO:0000313" key="2">
    <source>
        <dbReference type="Proteomes" id="UP001151760"/>
    </source>
</evidence>
<reference evidence="1" key="2">
    <citation type="submission" date="2022-01" db="EMBL/GenBank/DDBJ databases">
        <authorList>
            <person name="Yamashiro T."/>
            <person name="Shiraishi A."/>
            <person name="Satake H."/>
            <person name="Nakayama K."/>
        </authorList>
    </citation>
    <scope>NUCLEOTIDE SEQUENCE</scope>
</reference>
<comment type="caution">
    <text evidence="1">The sequence shown here is derived from an EMBL/GenBank/DDBJ whole genome shotgun (WGS) entry which is preliminary data.</text>
</comment>
<keyword evidence="2" id="KW-1185">Reference proteome</keyword>
<dbReference type="Proteomes" id="UP001151760">
    <property type="component" value="Unassembled WGS sequence"/>
</dbReference>
<evidence type="ECO:0000313" key="1">
    <source>
        <dbReference type="EMBL" id="GJT58328.1"/>
    </source>
</evidence>
<name>A0ABQ5F5D9_9ASTR</name>
<proteinExistence type="predicted"/>
<gene>
    <name evidence="1" type="ORF">Tco_0993382</name>
</gene>